<keyword evidence="2" id="KW-1185">Reference proteome</keyword>
<gene>
    <name evidence="1" type="ORF">EYR15_13745</name>
</gene>
<dbReference type="EMBL" id="SIUB01000007">
    <property type="protein sequence ID" value="TBN48646.1"/>
    <property type="molecule type" value="Genomic_DNA"/>
</dbReference>
<reference evidence="1 2" key="1">
    <citation type="submission" date="2019-02" db="EMBL/GenBank/DDBJ databases">
        <title>Hansschlegelia quercus sp. nov., a novel methylotrophic bacterium from buds of oak (Quercus robur L.).</title>
        <authorList>
            <person name="Agafonova N.V."/>
            <person name="Kaparullina E.N."/>
            <person name="Grouzdev D.S."/>
            <person name="Doronina N.V."/>
        </authorList>
    </citation>
    <scope>NUCLEOTIDE SEQUENCE [LARGE SCALE GENOMIC DNA]</scope>
    <source>
        <strain evidence="1 2">Dub</strain>
    </source>
</reference>
<proteinExistence type="predicted"/>
<dbReference type="OrthoDB" id="8447546at2"/>
<dbReference type="RefSeq" id="WP_131004131.1">
    <property type="nucleotide sequence ID" value="NZ_JBHSZR010000009.1"/>
</dbReference>
<evidence type="ECO:0008006" key="3">
    <source>
        <dbReference type="Google" id="ProtNLM"/>
    </source>
</evidence>
<sequence length="199" mass="22069">MPALISHTDDEIARARTLYEETNLSPKDIAKILGIGDNTFFRRVKAWGWRRRRLRVAEVDAAALEAAGARDEALRTLGREVIDHRLAAEDRAEDAILGQIAALEAMRERVAVAAYSTIDSERGARTLYRLAQALTEIARARNEKAKLALASRNDDRPGAEPEDLDAMRNMLADRLERLRAQFEGDAAYEDAAPRASGEG</sequence>
<name>A0A4Q9GBU1_9HYPH</name>
<accession>A0A4Q9GBU1</accession>
<protein>
    <recommendedName>
        <fullName evidence="3">Helix-turn-helix domain-containing protein</fullName>
    </recommendedName>
</protein>
<evidence type="ECO:0000313" key="1">
    <source>
        <dbReference type="EMBL" id="TBN48646.1"/>
    </source>
</evidence>
<evidence type="ECO:0000313" key="2">
    <source>
        <dbReference type="Proteomes" id="UP000291613"/>
    </source>
</evidence>
<comment type="caution">
    <text evidence="1">The sequence shown here is derived from an EMBL/GenBank/DDBJ whole genome shotgun (WGS) entry which is preliminary data.</text>
</comment>
<dbReference type="Proteomes" id="UP000291613">
    <property type="component" value="Unassembled WGS sequence"/>
</dbReference>
<organism evidence="1 2">
    <name type="scientific">Hansschlegelia quercus</name>
    <dbReference type="NCBI Taxonomy" id="2528245"/>
    <lineage>
        <taxon>Bacteria</taxon>
        <taxon>Pseudomonadati</taxon>
        <taxon>Pseudomonadota</taxon>
        <taxon>Alphaproteobacteria</taxon>
        <taxon>Hyphomicrobiales</taxon>
        <taxon>Methylopilaceae</taxon>
        <taxon>Hansschlegelia</taxon>
    </lineage>
</organism>
<dbReference type="AlphaFoldDB" id="A0A4Q9GBU1"/>